<dbReference type="GO" id="GO:0007204">
    <property type="term" value="P:positive regulation of cytosolic calcium ion concentration"/>
    <property type="evidence" value="ECO:0007669"/>
    <property type="project" value="TreeGrafter"/>
</dbReference>
<reference evidence="8" key="2">
    <citation type="submission" date="2025-09" db="UniProtKB">
        <authorList>
            <consortium name="Ensembl"/>
        </authorList>
    </citation>
    <scope>IDENTIFICATION</scope>
</reference>
<dbReference type="GO" id="GO:0072562">
    <property type="term" value="C:blood microparticle"/>
    <property type="evidence" value="ECO:0007669"/>
    <property type="project" value="TreeGrafter"/>
</dbReference>
<evidence type="ECO:0000256" key="5">
    <source>
        <dbReference type="ARBA" id="ARBA00023180"/>
    </source>
</evidence>
<dbReference type="InterPro" id="IPR050735">
    <property type="entry name" value="Kininogen_Fetuin_HRG"/>
</dbReference>
<evidence type="ECO:0000256" key="1">
    <source>
        <dbReference type="ARBA" id="ARBA00022690"/>
    </source>
</evidence>
<evidence type="ECO:0000256" key="3">
    <source>
        <dbReference type="ARBA" id="ARBA00022729"/>
    </source>
</evidence>
<dbReference type="CDD" id="cd00042">
    <property type="entry name" value="CY"/>
    <property type="match status" value="2"/>
</dbReference>
<reference evidence="8" key="1">
    <citation type="submission" date="2025-08" db="UniProtKB">
        <authorList>
            <consortium name="Ensembl"/>
        </authorList>
    </citation>
    <scope>IDENTIFICATION</scope>
</reference>
<dbReference type="SUPFAM" id="SSF54403">
    <property type="entry name" value="Cystatin/monellin"/>
    <property type="match status" value="2"/>
</dbReference>
<feature type="compositionally biased region" description="Basic residues" evidence="6">
    <location>
        <begin position="407"/>
        <end position="416"/>
    </location>
</feature>
<dbReference type="GeneTree" id="ENSGT00940000169190"/>
<dbReference type="Gene3D" id="3.10.450.10">
    <property type="match status" value="2"/>
</dbReference>
<dbReference type="SMART" id="SM00043">
    <property type="entry name" value="CY"/>
    <property type="match status" value="2"/>
</dbReference>
<name>A0A8C7Y0K3_9TELE</name>
<dbReference type="PROSITE" id="PS51647">
    <property type="entry name" value="CYSTATIN_KININOGEN"/>
    <property type="match status" value="1"/>
</dbReference>
<dbReference type="FunFam" id="3.10.450.10:FF:000002">
    <property type="entry name" value="Kininogen 1"/>
    <property type="match status" value="1"/>
</dbReference>
<keyword evidence="2" id="KW-0789">Thiol protease inhibitor</keyword>
<dbReference type="AlphaFoldDB" id="A0A8C7Y0K3"/>
<dbReference type="GO" id="GO:0030195">
    <property type="term" value="P:negative regulation of blood coagulation"/>
    <property type="evidence" value="ECO:0007669"/>
    <property type="project" value="TreeGrafter"/>
</dbReference>
<evidence type="ECO:0000313" key="9">
    <source>
        <dbReference type="Proteomes" id="UP000694383"/>
    </source>
</evidence>
<evidence type="ECO:0000256" key="2">
    <source>
        <dbReference type="ARBA" id="ARBA00022704"/>
    </source>
</evidence>
<keyword evidence="1" id="KW-0646">Protease inhibitor</keyword>
<dbReference type="PANTHER" id="PTHR13814:SF12">
    <property type="entry name" value="KININOGEN-1"/>
    <property type="match status" value="1"/>
</dbReference>
<dbReference type="InterPro" id="IPR000010">
    <property type="entry name" value="Cystatin_dom"/>
</dbReference>
<feature type="domain" description="Cystatin kininogen-type" evidence="7">
    <location>
        <begin position="237"/>
        <end position="342"/>
    </location>
</feature>
<feature type="compositionally biased region" description="Polar residues" evidence="6">
    <location>
        <begin position="366"/>
        <end position="376"/>
    </location>
</feature>
<dbReference type="Ensembl" id="ENSOSIT00000021259.1">
    <property type="protein sequence ID" value="ENSOSIP00000020134.1"/>
    <property type="gene ID" value="ENSOSIG00000010773.1"/>
</dbReference>
<keyword evidence="9" id="KW-1185">Reference proteome</keyword>
<sequence>MHVLKRTLLHGSTLETLQKRIFMLSRPLILTESTNETLTQSSTTKRRGEESLSFKGQPVSVPDLHLYKRTEAKIRSDKRMRRVAGWCLLGLLCLHNSVFAQDTKSPMPGTLAACNDPAVKKSVHGALDSLNEKLSSGYKLVLFQILFANKIQNDSDPAGYYVEFTSRRSNCPAGSSQPWTECDHLKHGRKLQKPFSCNATAHVTETGTFIKHVYCHFEDLIFPERAPCLGCPEDVDENSEDLKVPFAASISKYNSMSDSSHLFTLNQIGHATRQVIAGFRFRLRFDLKNTTCPKADHEELNEVCAPNEEHPDFVNCNSTVDLAPWRLEAPQVQIVCEDGPLPGSTFQRRRPPGWSPLRKFLHKVPSTASPSTTRPIATTAATKESSEEEIGLAEPSNPYQCPSKPWKPIKRQRHFGRPMAQKPPVEGALSDKDLLPSDLSSS</sequence>
<keyword evidence="5" id="KW-0325">Glycoprotein</keyword>
<protein>
    <recommendedName>
        <fullName evidence="7">Cystatin kininogen-type domain-containing protein</fullName>
    </recommendedName>
</protein>
<proteinExistence type="predicted"/>
<evidence type="ECO:0000259" key="7">
    <source>
        <dbReference type="PROSITE" id="PS51647"/>
    </source>
</evidence>
<evidence type="ECO:0000256" key="6">
    <source>
        <dbReference type="SAM" id="MobiDB-lite"/>
    </source>
</evidence>
<evidence type="ECO:0000313" key="8">
    <source>
        <dbReference type="Ensembl" id="ENSOSIP00000020134.1"/>
    </source>
</evidence>
<accession>A0A8C7Y0K3</accession>
<feature type="region of interest" description="Disordered" evidence="6">
    <location>
        <begin position="35"/>
        <end position="55"/>
    </location>
</feature>
<dbReference type="InterPro" id="IPR027358">
    <property type="entry name" value="Kininogen-type_cystatin_dom"/>
</dbReference>
<dbReference type="PANTHER" id="PTHR13814">
    <property type="entry name" value="FETUIN"/>
    <property type="match status" value="1"/>
</dbReference>
<dbReference type="Proteomes" id="UP000694383">
    <property type="component" value="Unplaced"/>
</dbReference>
<feature type="region of interest" description="Disordered" evidence="6">
    <location>
        <begin position="365"/>
        <end position="442"/>
    </location>
</feature>
<keyword evidence="3" id="KW-0732">Signal</keyword>
<dbReference type="InterPro" id="IPR046350">
    <property type="entry name" value="Cystatin_sf"/>
</dbReference>
<keyword evidence="4" id="KW-1015">Disulfide bond</keyword>
<dbReference type="Pfam" id="PF00031">
    <property type="entry name" value="Cystatin"/>
    <property type="match status" value="2"/>
</dbReference>
<organism evidence="8 9">
    <name type="scientific">Oryzias sinensis</name>
    <name type="common">Chinese medaka</name>
    <dbReference type="NCBI Taxonomy" id="183150"/>
    <lineage>
        <taxon>Eukaryota</taxon>
        <taxon>Metazoa</taxon>
        <taxon>Chordata</taxon>
        <taxon>Craniata</taxon>
        <taxon>Vertebrata</taxon>
        <taxon>Euteleostomi</taxon>
        <taxon>Actinopterygii</taxon>
        <taxon>Neopterygii</taxon>
        <taxon>Teleostei</taxon>
        <taxon>Neoteleostei</taxon>
        <taxon>Acanthomorphata</taxon>
        <taxon>Ovalentaria</taxon>
        <taxon>Atherinomorphae</taxon>
        <taxon>Beloniformes</taxon>
        <taxon>Adrianichthyidae</taxon>
        <taxon>Oryziinae</taxon>
        <taxon>Oryzias</taxon>
    </lineage>
</organism>
<evidence type="ECO:0000256" key="4">
    <source>
        <dbReference type="ARBA" id="ARBA00023157"/>
    </source>
</evidence>
<dbReference type="GO" id="GO:0004869">
    <property type="term" value="F:cysteine-type endopeptidase inhibitor activity"/>
    <property type="evidence" value="ECO:0007669"/>
    <property type="project" value="UniProtKB-KW"/>
</dbReference>